<dbReference type="InterPro" id="IPR036162">
    <property type="entry name" value="Resolvase-like_N_sf"/>
</dbReference>
<dbReference type="Gene3D" id="3.40.50.1390">
    <property type="entry name" value="Resolvase, N-terminal catalytic domain"/>
    <property type="match status" value="1"/>
</dbReference>
<keyword evidence="1" id="KW-0175">Coiled coil</keyword>
<dbReference type="CDD" id="cd00338">
    <property type="entry name" value="Ser_Recombinase"/>
    <property type="match status" value="1"/>
</dbReference>
<dbReference type="PROSITE" id="PS51737">
    <property type="entry name" value="RECOMBINASE_DNA_BIND"/>
    <property type="match status" value="1"/>
</dbReference>
<protein>
    <submittedName>
        <fullName evidence="4">Recombinase family protein</fullName>
    </submittedName>
</protein>
<feature type="domain" description="Resolvase/invertase-type recombinase catalytic" evidence="2">
    <location>
        <begin position="4"/>
        <end position="151"/>
    </location>
</feature>
<dbReference type="EMBL" id="CP071869">
    <property type="protein sequence ID" value="QTE23334.1"/>
    <property type="molecule type" value="Genomic_DNA"/>
</dbReference>
<dbReference type="InterPro" id="IPR050639">
    <property type="entry name" value="SSR_resolvase"/>
</dbReference>
<dbReference type="Pfam" id="PF00239">
    <property type="entry name" value="Resolvase"/>
    <property type="match status" value="1"/>
</dbReference>
<evidence type="ECO:0000313" key="5">
    <source>
        <dbReference type="Proteomes" id="UP000663920"/>
    </source>
</evidence>
<proteinExistence type="predicted"/>
<dbReference type="InterPro" id="IPR006119">
    <property type="entry name" value="Resolv_N"/>
</dbReference>
<feature type="domain" description="Recombinase" evidence="3">
    <location>
        <begin position="158"/>
        <end position="278"/>
    </location>
</feature>
<organism evidence="4 5">
    <name type="scientific">Polaribacter cellanae</name>
    <dbReference type="NCBI Taxonomy" id="2818493"/>
    <lineage>
        <taxon>Bacteria</taxon>
        <taxon>Pseudomonadati</taxon>
        <taxon>Bacteroidota</taxon>
        <taxon>Flavobacteriia</taxon>
        <taxon>Flavobacteriales</taxon>
        <taxon>Flavobacteriaceae</taxon>
    </lineage>
</organism>
<dbReference type="InterPro" id="IPR038109">
    <property type="entry name" value="DNA_bind_recomb_sf"/>
</dbReference>
<dbReference type="Pfam" id="PF07508">
    <property type="entry name" value="Recombinase"/>
    <property type="match status" value="1"/>
</dbReference>
<dbReference type="InterPro" id="IPR011109">
    <property type="entry name" value="DNA_bind_recombinase_dom"/>
</dbReference>
<dbReference type="Gene3D" id="3.90.1750.20">
    <property type="entry name" value="Putative Large Serine Recombinase, Chain B, Domain 2"/>
    <property type="match status" value="1"/>
</dbReference>
<keyword evidence="5" id="KW-1185">Reference proteome</keyword>
<evidence type="ECO:0000313" key="4">
    <source>
        <dbReference type="EMBL" id="QTE23334.1"/>
    </source>
</evidence>
<dbReference type="GO" id="GO:0000150">
    <property type="term" value="F:DNA strand exchange activity"/>
    <property type="evidence" value="ECO:0007669"/>
    <property type="project" value="InterPro"/>
</dbReference>
<feature type="coiled-coil region" evidence="1">
    <location>
        <begin position="354"/>
        <end position="423"/>
    </location>
</feature>
<evidence type="ECO:0000256" key="1">
    <source>
        <dbReference type="SAM" id="Coils"/>
    </source>
</evidence>
<dbReference type="SUPFAM" id="SSF53041">
    <property type="entry name" value="Resolvase-like"/>
    <property type="match status" value="1"/>
</dbReference>
<dbReference type="PANTHER" id="PTHR30461:SF23">
    <property type="entry name" value="DNA RECOMBINASE-RELATED"/>
    <property type="match status" value="1"/>
</dbReference>
<evidence type="ECO:0000259" key="2">
    <source>
        <dbReference type="PROSITE" id="PS51736"/>
    </source>
</evidence>
<dbReference type="RefSeq" id="WP_208079345.1">
    <property type="nucleotide sequence ID" value="NZ_CP071869.1"/>
</dbReference>
<dbReference type="AlphaFoldDB" id="A0A975CR48"/>
<dbReference type="Proteomes" id="UP000663920">
    <property type="component" value="Chromosome"/>
</dbReference>
<evidence type="ECO:0000259" key="3">
    <source>
        <dbReference type="PROSITE" id="PS51737"/>
    </source>
</evidence>
<name>A0A975CR48_9FLAO</name>
<dbReference type="PANTHER" id="PTHR30461">
    <property type="entry name" value="DNA-INVERTASE FROM LAMBDOID PROPHAGE"/>
    <property type="match status" value="1"/>
</dbReference>
<dbReference type="SMART" id="SM00857">
    <property type="entry name" value="Resolvase"/>
    <property type="match status" value="1"/>
</dbReference>
<reference evidence="4 5" key="1">
    <citation type="submission" date="2021-03" db="EMBL/GenBank/DDBJ databases">
        <title>Complete genome of Polaribacter_sp.SM13.</title>
        <authorList>
            <person name="Jeong S.W."/>
            <person name="Bae J.W."/>
        </authorList>
    </citation>
    <scope>NUCLEOTIDE SEQUENCE [LARGE SCALE GENOMIC DNA]</scope>
    <source>
        <strain evidence="4 5">SM13</strain>
    </source>
</reference>
<gene>
    <name evidence="4" type="ORF">J3359_03380</name>
</gene>
<dbReference type="GO" id="GO:0003677">
    <property type="term" value="F:DNA binding"/>
    <property type="evidence" value="ECO:0007669"/>
    <property type="project" value="InterPro"/>
</dbReference>
<sequence length="491" mass="57517">MKKRVGVWIRVSTKLQQNSDSPEHHLEKAKMYADLKEWDIVEEYHLEAVSGKSVMAHHEAQRMLRDIQSGHIQGLIFSKIARLARNVKELLEFSDHFQEYNADLVSLGESIDTSSPSGRFFYTIISAMSQWERENIVERIKSSVEVRAKMGKVMGAIPYGYKRVGKEEMDIDEKEAPIRKMMYTLFLEHQRFGTVAKILNDKGHRTKRNSLFSGTSIKRLLKDPTAKGIRRSHYTKVNKEGKTEIRDKEDWYIHEAPRIVSDELWDEVNQLITKQEKGRIQPLNKKVHLFTSYLFCECGGKMYIPSGNPKYTCKKCKRKIGIEDIEEIFKEQLTEFILSKEEVNRYFDGTHTIVNDKKEEIKIIQSKVEKLEIKIQKLFDLHEKGQIETDRFKEFYDKPNREIKELKMKIPQLEGEIYALNDQFKSSGYIIEEARSLYENWDKLDKLQKRNIIEIITEKIIVSEQEVTINLNYILPKASSFKSTANGLHRL</sequence>
<dbReference type="KEGG" id="pcea:J3359_03380"/>
<dbReference type="PROSITE" id="PS51736">
    <property type="entry name" value="RECOMBINASES_3"/>
    <property type="match status" value="1"/>
</dbReference>
<accession>A0A975CR48</accession>